<sequence length="234" mass="23242">MERQGGEATRSGSGERRPTMRSGRGGPSGSRNGEEDGAAIRTTTTGQRQAASARHAVYLWISTDGGGGYGGGGGGSGGGGGYGGGGSGGGGGYGGGGGGGGYGGGGGGYTPTPTPSTPSHSGSCDYWKGHPEKIIDCIGSLGSILGSLGEVCHAFFGSKIHTLQDALCNTRTDCYGDLLREGAAAYINAIAAKKEKFAYTAYQVKECVAVGLTSEFAAAAQAAMLKKANYACHY</sequence>
<dbReference type="PANTHER" id="PTHR33210:SF4">
    <property type="entry name" value="OS06G0553200 PROTEIN"/>
    <property type="match status" value="1"/>
</dbReference>
<dbReference type="Proteomes" id="UP000324705">
    <property type="component" value="Chromosome 7A"/>
</dbReference>
<evidence type="ECO:0000256" key="1">
    <source>
        <dbReference type="SAM" id="MobiDB-lite"/>
    </source>
</evidence>
<evidence type="ECO:0000313" key="2">
    <source>
        <dbReference type="EMBL" id="VAI77361.1"/>
    </source>
</evidence>
<dbReference type="InterPro" id="IPR039923">
    <property type="entry name" value="Protodermal_1"/>
</dbReference>
<dbReference type="EMBL" id="LT934123">
    <property type="protein sequence ID" value="VAI77361.1"/>
    <property type="molecule type" value="Genomic_DNA"/>
</dbReference>
<evidence type="ECO:0000313" key="3">
    <source>
        <dbReference type="Proteomes" id="UP000324705"/>
    </source>
</evidence>
<accession>A0A9R0ZIR2</accession>
<dbReference type="PANTHER" id="PTHR33210">
    <property type="entry name" value="PROTODERMAL FACTOR 1"/>
    <property type="match status" value="1"/>
</dbReference>
<protein>
    <submittedName>
        <fullName evidence="2">Uncharacterized protein</fullName>
    </submittedName>
</protein>
<name>A0A9R0ZIR2_TRITD</name>
<feature type="compositionally biased region" description="Polar residues" evidence="1">
    <location>
        <begin position="41"/>
        <end position="50"/>
    </location>
</feature>
<dbReference type="Gramene" id="TRITD7Av1G190970.7">
    <property type="protein sequence ID" value="TRITD7Av1G190970.7"/>
    <property type="gene ID" value="TRITD7Av1G190970"/>
</dbReference>
<reference evidence="2 3" key="1">
    <citation type="submission" date="2017-09" db="EMBL/GenBank/DDBJ databases">
        <authorList>
            <consortium name="International Durum Wheat Genome Sequencing Consortium (IDWGSC)"/>
            <person name="Milanesi L."/>
        </authorList>
    </citation>
    <scope>NUCLEOTIDE SEQUENCE [LARGE SCALE GENOMIC DNA]</scope>
    <source>
        <strain evidence="3">cv. Svevo</strain>
    </source>
</reference>
<organism evidence="2 3">
    <name type="scientific">Triticum turgidum subsp. durum</name>
    <name type="common">Durum wheat</name>
    <name type="synonym">Triticum durum</name>
    <dbReference type="NCBI Taxonomy" id="4567"/>
    <lineage>
        <taxon>Eukaryota</taxon>
        <taxon>Viridiplantae</taxon>
        <taxon>Streptophyta</taxon>
        <taxon>Embryophyta</taxon>
        <taxon>Tracheophyta</taxon>
        <taxon>Spermatophyta</taxon>
        <taxon>Magnoliopsida</taxon>
        <taxon>Liliopsida</taxon>
        <taxon>Poales</taxon>
        <taxon>Poaceae</taxon>
        <taxon>BOP clade</taxon>
        <taxon>Pooideae</taxon>
        <taxon>Triticodae</taxon>
        <taxon>Triticeae</taxon>
        <taxon>Triticinae</taxon>
        <taxon>Triticum</taxon>
    </lineage>
</organism>
<keyword evidence="3" id="KW-1185">Reference proteome</keyword>
<dbReference type="AlphaFoldDB" id="A0A9R0ZIR2"/>
<proteinExistence type="predicted"/>
<feature type="region of interest" description="Disordered" evidence="1">
    <location>
        <begin position="1"/>
        <end position="51"/>
    </location>
</feature>
<gene>
    <name evidence="2" type="ORF">TRITD_7Av1G190970</name>
</gene>